<comment type="similarity">
    <text evidence="2">Belongs to the ATP-dependent AMP-binding enzyme family.</text>
</comment>
<dbReference type="FunFam" id="3.30.300.30:FF:000010">
    <property type="entry name" value="Enterobactin synthetase component F"/>
    <property type="match status" value="1"/>
</dbReference>
<dbReference type="Proteomes" id="UP000324758">
    <property type="component" value="Unassembled WGS sequence"/>
</dbReference>
<dbReference type="PROSITE" id="PS00455">
    <property type="entry name" value="AMP_BINDING"/>
    <property type="match status" value="1"/>
</dbReference>
<dbReference type="SUPFAM" id="SSF52777">
    <property type="entry name" value="CoA-dependent acyltransferases"/>
    <property type="match status" value="4"/>
</dbReference>
<dbReference type="FunFam" id="1.10.1200.10:FF:000005">
    <property type="entry name" value="Nonribosomal peptide synthetase 1"/>
    <property type="match status" value="1"/>
</dbReference>
<dbReference type="FunFam" id="3.40.50.980:FF:000001">
    <property type="entry name" value="Non-ribosomal peptide synthetase"/>
    <property type="match status" value="1"/>
</dbReference>
<dbReference type="InterPro" id="IPR045851">
    <property type="entry name" value="AMP-bd_C_sf"/>
</dbReference>
<dbReference type="Gene3D" id="3.40.50.12780">
    <property type="entry name" value="N-terminal domain of ligase-like"/>
    <property type="match status" value="1"/>
</dbReference>
<evidence type="ECO:0000313" key="7">
    <source>
        <dbReference type="Proteomes" id="UP000324758"/>
    </source>
</evidence>
<dbReference type="Gene3D" id="3.30.559.10">
    <property type="entry name" value="Chloramphenicol acetyltransferase-like domain"/>
    <property type="match status" value="2"/>
</dbReference>
<dbReference type="NCBIfam" id="TIGR01733">
    <property type="entry name" value="AA-adenyl-dom"/>
    <property type="match status" value="1"/>
</dbReference>
<dbReference type="InterPro" id="IPR020845">
    <property type="entry name" value="AMP-binding_CS"/>
</dbReference>
<dbReference type="EMBL" id="VSSS01000041">
    <property type="protein sequence ID" value="TYL92014.1"/>
    <property type="molecule type" value="Genomic_DNA"/>
</dbReference>
<dbReference type="Gene3D" id="2.30.38.10">
    <property type="entry name" value="Luciferase, Domain 3"/>
    <property type="match status" value="1"/>
</dbReference>
<sequence>MLNEHDPAFNIGECVEISGAIDKECFELALRQAVKEAGALHLRVVRTADGPQQYLGKDDDWVMPFVVFDSRSAAEAWMRADLSRAFDLAHGPLFRFALLRVNADCCFFYAVNHHLVNDGFGWTLLLRRVADIYGRLINGQHCELERFASQNDLVEAEAAYRRSQYYLRDRDYWLNLLEGCPEATTLSTCTAATAPDAGVRQITGWLPGEVDIESFGRAYGSSAAAVMMAGIALYFYRMTGSCDIVLGMQVSARIGRHSKRAVGMAANVIPLRLRLNPNEDFDALLRRTARAMREAFRHQLYRIEDLRRDLGLSPQTADLFSAFANYMPLDEDIRFSDQVIRRLPLGNWRVEDIQFVYYGGSAKTGYRIDVVANSARYDQKQLDEHLGNLFSLISQCTARPDTISNRAALLSSSEQEKMLVGINNARYDYQDDTLVHQYFEKQARATPDRVAVSFERTNLTYSELNLSANKLARCLQAEGVGPDMLVPICLDQSIEMLVALLAVLKSGGAYVPIDPALGPDRIALLLGTIRPSIILTANSVRARLPNVQCKTICMDRDDEVISSFAGTDLDAQAVGLTPNNLACVIFSLGLTGRPTETLNEHRGLANRLQWMQDQYHLTIDDCVLQKTPFELSASVWELFWPLGVGAKLIMAKPSGYLEPEYLTQLIDAFGITTAHFFPSALPSFLNSEGIVRCRSLRRIFCSGEQLPSQLARRCRDHLPEARLYYLYVPTNGEFEAAHWECLTEGPSQGTAIGRPIANTQVHILDPLMQPVPAGVLGEIYIGGIGVPGSHPNFATEKLVRSPVDPAHPNARLYKTGDLGRWRSDSAVEFLGRRHDLRMRFHGLSVDLNDIELFLTRIEGVKEAAVVVCENAASEPKLLAYFTESAASHSFSGQTAALIEKMRTAASRSLPGLWQPASYLPIAALPLAASGKVDRASLAARGWPRTETALDFAPLGSTEIALYAIWRDVLRIEHFGRFDNFFDLGGHSLLATQLASRVSRILNVELALRTIFETPTLEGLARRIDEANGKQAIIPPPDSAGQAAEDGTAEVTSVRQVVGRIASQIDRSQPTLSFSQQRMWLIQSLDPQNSAYNLSGAVRLFGTLDAEAFSKALDEVRRRHENLRSTFYELDGEIGQRIEPWSPQKLVAADLRAFGDTALEEGLRIARADARAPIDLTCGPVFRALLFRIADKEHLLQLTVHHISGDQWSVGIVARELATAYNSLRAGKQVILEPITLRYQDYAIWQRQHQSIFEEQLSYWQETLRGLPSLELPVDFVRPQVRRLNGAAYLAPIDPSLLVKLDNLSKREGSTLFMTMLAAFALQLHRLSGQEDFAIGVPIANRTNSDLEALVGTFVNTLALRVDLSGQPNFLTLLKRIRATALDGYAHQDISFDKLVQDVAQARDNSRAPLVQVMFNMLNAPFHGVTFDELEWEPVAIDRGGAQFELSLSVDPQISKRLTFEYNTDLFEHRTIERFAAQYIEILKSIVATPTRHITSVPMLPAAEEQILRRWNATTTLDQNRPRFIAMFEERAVRAPDAPAIIFNGQEISYSALNARANAVAKTLSRSGIRPDDGIAICMARSIDLVAVLLGIQKAGAYYVPLDPSFPTSRLAYMLADSGACALITDSVSKDQIVPPDGLLHLDSGSLMTESEVTGDDDAHGTSSQGVAYIIYTSGSTGRPKGVVVGHESLSNFLLSMARRPGLRDSDVMVAVTTISFDIAGLELYLPLSVGACIELAPRTTASDAVALSRLIAESRATIMQATPTTWRMLIDSGWEGDGRLRALCGGEALSRDLANALLARVGELWNLYGPTETTIWSTAARLEPGQSPISIGRPIENTRVYIVDQDGHLAPIGVPGEILIAGTGVAMGYHGQPELTAERFLRDRFVERQRERVYRTGDLGKWSSDGELYHLGRIDNQIKVRGFRIEVGEIEFVLRQHPAVAEAIVVARELSAADNRLIAYVVYKHEEATASELRNYLRNHLPDYMVPALVIAIDSVPMTPNAKIDRAALPNPFSARAPLDSEHVAPTSTMERMISEIWGDLLRVRGISADDNFFELGGHSLLAVRMAGIFKQRTGRALDPRTLYFKTLRQIAEAGGHAS</sequence>
<dbReference type="GO" id="GO:0043041">
    <property type="term" value="P:amino acid activation for nonribosomal peptide biosynthetic process"/>
    <property type="evidence" value="ECO:0007669"/>
    <property type="project" value="TreeGrafter"/>
</dbReference>
<comment type="cofactor">
    <cofactor evidence="1">
        <name>pantetheine 4'-phosphate</name>
        <dbReference type="ChEBI" id="CHEBI:47942"/>
    </cofactor>
</comment>
<organism evidence="6 7">
    <name type="scientific">Bradyrhizobium rifense</name>
    <dbReference type="NCBI Taxonomy" id="515499"/>
    <lineage>
        <taxon>Bacteria</taxon>
        <taxon>Pseudomonadati</taxon>
        <taxon>Pseudomonadota</taxon>
        <taxon>Alphaproteobacteria</taxon>
        <taxon>Hyphomicrobiales</taxon>
        <taxon>Nitrobacteraceae</taxon>
        <taxon>Bradyrhizobium</taxon>
    </lineage>
</organism>
<protein>
    <submittedName>
        <fullName evidence="6">Amino acid adenylation domain-containing protein</fullName>
    </submittedName>
</protein>
<dbReference type="Gene3D" id="1.10.1200.10">
    <property type="entry name" value="ACP-like"/>
    <property type="match status" value="2"/>
</dbReference>
<dbReference type="InterPro" id="IPR023213">
    <property type="entry name" value="CAT-like_dom_sf"/>
</dbReference>
<comment type="caution">
    <text evidence="6">The sequence shown here is derived from an EMBL/GenBank/DDBJ whole genome shotgun (WGS) entry which is preliminary data.</text>
</comment>
<reference evidence="6 7" key="1">
    <citation type="submission" date="2019-08" db="EMBL/GenBank/DDBJ databases">
        <title>Bradyrhizobium hipponensis sp. nov., a rhizobium isolated from a Lupinus angustifolius root nodule in Tunisia.</title>
        <authorList>
            <person name="Off K."/>
            <person name="Rejili M."/>
            <person name="Mars M."/>
            <person name="Brachmann A."/>
            <person name="Marin M."/>
        </authorList>
    </citation>
    <scope>NUCLEOTIDE SEQUENCE [LARGE SCALE GENOMIC DNA]</scope>
    <source>
        <strain evidence="6 7">CTAW71</strain>
    </source>
</reference>
<dbReference type="PANTHER" id="PTHR45527">
    <property type="entry name" value="NONRIBOSOMAL PEPTIDE SYNTHETASE"/>
    <property type="match status" value="1"/>
</dbReference>
<dbReference type="PANTHER" id="PTHR45527:SF1">
    <property type="entry name" value="FATTY ACID SYNTHASE"/>
    <property type="match status" value="1"/>
</dbReference>
<keyword evidence="7" id="KW-1185">Reference proteome</keyword>
<dbReference type="InterPro" id="IPR001242">
    <property type="entry name" value="Condensation_dom"/>
</dbReference>
<dbReference type="SUPFAM" id="SSF56801">
    <property type="entry name" value="Acetyl-CoA synthetase-like"/>
    <property type="match status" value="2"/>
</dbReference>
<dbReference type="Pfam" id="PF00550">
    <property type="entry name" value="PP-binding"/>
    <property type="match status" value="2"/>
</dbReference>
<dbReference type="Pfam" id="PF00501">
    <property type="entry name" value="AMP-binding"/>
    <property type="match status" value="2"/>
</dbReference>
<dbReference type="SUPFAM" id="SSF47336">
    <property type="entry name" value="ACP-like"/>
    <property type="match status" value="2"/>
</dbReference>
<gene>
    <name evidence="6" type="ORF">FXB40_26575</name>
</gene>
<dbReference type="Pfam" id="PF13193">
    <property type="entry name" value="AMP-binding_C"/>
    <property type="match status" value="1"/>
</dbReference>
<dbReference type="GO" id="GO:0005737">
    <property type="term" value="C:cytoplasm"/>
    <property type="evidence" value="ECO:0007669"/>
    <property type="project" value="TreeGrafter"/>
</dbReference>
<name>A0A5D3KFG8_9BRAD</name>
<dbReference type="InterPro" id="IPR010071">
    <property type="entry name" value="AA_adenyl_dom"/>
</dbReference>
<dbReference type="Gene3D" id="3.30.559.30">
    <property type="entry name" value="Nonribosomal peptide synthetase, condensation domain"/>
    <property type="match status" value="2"/>
</dbReference>
<evidence type="ECO:0000313" key="6">
    <source>
        <dbReference type="EMBL" id="TYL92014.1"/>
    </source>
</evidence>
<dbReference type="InterPro" id="IPR000873">
    <property type="entry name" value="AMP-dep_synth/lig_dom"/>
</dbReference>
<dbReference type="InterPro" id="IPR009081">
    <property type="entry name" value="PP-bd_ACP"/>
</dbReference>
<dbReference type="Pfam" id="PF00668">
    <property type="entry name" value="Condensation"/>
    <property type="match status" value="2"/>
</dbReference>
<evidence type="ECO:0000256" key="3">
    <source>
        <dbReference type="ARBA" id="ARBA00022450"/>
    </source>
</evidence>
<dbReference type="InterPro" id="IPR036736">
    <property type="entry name" value="ACP-like_sf"/>
</dbReference>
<dbReference type="InterPro" id="IPR006162">
    <property type="entry name" value="Ppantetheine_attach_site"/>
</dbReference>
<evidence type="ECO:0000256" key="4">
    <source>
        <dbReference type="ARBA" id="ARBA00022553"/>
    </source>
</evidence>
<dbReference type="PROSITE" id="PS00012">
    <property type="entry name" value="PHOSPHOPANTETHEINE"/>
    <property type="match status" value="2"/>
</dbReference>
<dbReference type="GO" id="GO:0044550">
    <property type="term" value="P:secondary metabolite biosynthetic process"/>
    <property type="evidence" value="ECO:0007669"/>
    <property type="project" value="UniProtKB-ARBA"/>
</dbReference>
<keyword evidence="4" id="KW-0597">Phosphoprotein</keyword>
<keyword evidence="3" id="KW-0596">Phosphopantetheine</keyword>
<dbReference type="InterPro" id="IPR042099">
    <property type="entry name" value="ANL_N_sf"/>
</dbReference>
<dbReference type="GO" id="GO:0031177">
    <property type="term" value="F:phosphopantetheine binding"/>
    <property type="evidence" value="ECO:0007669"/>
    <property type="project" value="TreeGrafter"/>
</dbReference>
<dbReference type="Gene3D" id="3.40.50.980">
    <property type="match status" value="2"/>
</dbReference>
<dbReference type="GO" id="GO:0003824">
    <property type="term" value="F:catalytic activity"/>
    <property type="evidence" value="ECO:0007669"/>
    <property type="project" value="InterPro"/>
</dbReference>
<dbReference type="InterPro" id="IPR025110">
    <property type="entry name" value="AMP-bd_C"/>
</dbReference>
<evidence type="ECO:0000256" key="1">
    <source>
        <dbReference type="ARBA" id="ARBA00001957"/>
    </source>
</evidence>
<dbReference type="CDD" id="cd12116">
    <property type="entry name" value="A_NRPS_Ta1_like"/>
    <property type="match status" value="1"/>
</dbReference>
<proteinExistence type="inferred from homology"/>
<dbReference type="PROSITE" id="PS50075">
    <property type="entry name" value="CARRIER"/>
    <property type="match status" value="2"/>
</dbReference>
<dbReference type="Gene3D" id="3.30.300.30">
    <property type="match status" value="2"/>
</dbReference>
<evidence type="ECO:0000259" key="5">
    <source>
        <dbReference type="PROSITE" id="PS50075"/>
    </source>
</evidence>
<feature type="domain" description="Carrier" evidence="5">
    <location>
        <begin position="2025"/>
        <end position="2099"/>
    </location>
</feature>
<feature type="domain" description="Carrier" evidence="5">
    <location>
        <begin position="952"/>
        <end position="1027"/>
    </location>
</feature>
<accession>A0A5D3KFG8</accession>
<dbReference type="CDD" id="cd19531">
    <property type="entry name" value="LCL_NRPS-like"/>
    <property type="match status" value="1"/>
</dbReference>
<dbReference type="FunFam" id="3.40.50.12780:FF:000012">
    <property type="entry name" value="Non-ribosomal peptide synthetase"/>
    <property type="match status" value="1"/>
</dbReference>
<evidence type="ECO:0000256" key="2">
    <source>
        <dbReference type="ARBA" id="ARBA00006432"/>
    </source>
</evidence>